<keyword evidence="3" id="KW-0804">Transcription</keyword>
<sequence>MDALLAYIYEAAAMPGRWPHVLDDVASHLGAKGGNLIAISPGNRRAIASPGVEAITRAFEAAGFQNENSRIDRLVARSPYPGFLTDRDLHSEWEMRTLPLYRDFLMPTGTAFGAATIIQGAGDDGLLISLEAFADADAAWAAVPQLDRLRPHFARAATLSAQLRLQEARSTVAALQAIGAAAALLDHRGRLMAANATFEATLDHGFLDGRNRLHLTSPATDRLLAETIASPDRRGRSIALPDLPSGPCALHVVPIHGDARDLFDGGAFMLLASGAGNRSVPASDLLQALFDLSPAEARVARRMIDGATPAEIASENRLSTATVRTQLASVYRKTGTSRQVELVNLLTRFAGGGDTPYG</sequence>
<evidence type="ECO:0000256" key="1">
    <source>
        <dbReference type="ARBA" id="ARBA00023015"/>
    </source>
</evidence>
<feature type="domain" description="HTH luxR-type" evidence="4">
    <location>
        <begin position="285"/>
        <end position="350"/>
    </location>
</feature>
<dbReference type="InterPro" id="IPR000792">
    <property type="entry name" value="Tscrpt_reg_LuxR_C"/>
</dbReference>
<evidence type="ECO:0000313" key="6">
    <source>
        <dbReference type="Proteomes" id="UP000570166"/>
    </source>
</evidence>
<dbReference type="GO" id="GO:0003677">
    <property type="term" value="F:DNA binding"/>
    <property type="evidence" value="ECO:0007669"/>
    <property type="project" value="UniProtKB-KW"/>
</dbReference>
<name>A0A838L5G0_9SPHN</name>
<protein>
    <submittedName>
        <fullName evidence="5">Helix-turn-helix transcriptional regulator</fullName>
    </submittedName>
</protein>
<accession>A0A838L5G0</accession>
<dbReference type="GO" id="GO:0006355">
    <property type="term" value="P:regulation of DNA-templated transcription"/>
    <property type="evidence" value="ECO:0007669"/>
    <property type="project" value="InterPro"/>
</dbReference>
<comment type="caution">
    <text evidence="5">The sequence shown here is derived from an EMBL/GenBank/DDBJ whole genome shotgun (WGS) entry which is preliminary data.</text>
</comment>
<dbReference type="Proteomes" id="UP000570166">
    <property type="component" value="Unassembled WGS sequence"/>
</dbReference>
<evidence type="ECO:0000256" key="2">
    <source>
        <dbReference type="ARBA" id="ARBA00023125"/>
    </source>
</evidence>
<keyword evidence="6" id="KW-1185">Reference proteome</keyword>
<evidence type="ECO:0000256" key="3">
    <source>
        <dbReference type="ARBA" id="ARBA00023163"/>
    </source>
</evidence>
<gene>
    <name evidence="5" type="ORF">HZF05_08560</name>
</gene>
<proteinExistence type="predicted"/>
<keyword evidence="2" id="KW-0238">DNA-binding</keyword>
<dbReference type="SMART" id="SM00421">
    <property type="entry name" value="HTH_LUXR"/>
    <property type="match status" value="1"/>
</dbReference>
<organism evidence="5 6">
    <name type="scientific">Sphingomonas chungangi</name>
    <dbReference type="NCBI Taxonomy" id="2683589"/>
    <lineage>
        <taxon>Bacteria</taxon>
        <taxon>Pseudomonadati</taxon>
        <taxon>Pseudomonadota</taxon>
        <taxon>Alphaproteobacteria</taxon>
        <taxon>Sphingomonadales</taxon>
        <taxon>Sphingomonadaceae</taxon>
        <taxon>Sphingomonas</taxon>
    </lineage>
</organism>
<dbReference type="Gene3D" id="1.10.10.10">
    <property type="entry name" value="Winged helix-like DNA-binding domain superfamily/Winged helix DNA-binding domain"/>
    <property type="match status" value="1"/>
</dbReference>
<dbReference type="PANTHER" id="PTHR44688">
    <property type="entry name" value="DNA-BINDING TRANSCRIPTIONAL ACTIVATOR DEVR_DOSR"/>
    <property type="match status" value="1"/>
</dbReference>
<keyword evidence="1" id="KW-0805">Transcription regulation</keyword>
<dbReference type="SUPFAM" id="SSF46894">
    <property type="entry name" value="C-terminal effector domain of the bipartite response regulators"/>
    <property type="match status" value="1"/>
</dbReference>
<dbReference type="PROSITE" id="PS50043">
    <property type="entry name" value="HTH_LUXR_2"/>
    <property type="match status" value="1"/>
</dbReference>
<dbReference type="PANTHER" id="PTHR44688:SF16">
    <property type="entry name" value="DNA-BINDING TRANSCRIPTIONAL ACTIVATOR DEVR_DOSR"/>
    <property type="match status" value="1"/>
</dbReference>
<dbReference type="InterPro" id="IPR016032">
    <property type="entry name" value="Sig_transdc_resp-reg_C-effctor"/>
</dbReference>
<dbReference type="RefSeq" id="WP_160365665.1">
    <property type="nucleotide sequence ID" value="NZ_JACEIB010000006.1"/>
</dbReference>
<dbReference type="AlphaFoldDB" id="A0A838L5G0"/>
<evidence type="ECO:0000259" key="4">
    <source>
        <dbReference type="PROSITE" id="PS50043"/>
    </source>
</evidence>
<dbReference type="InterPro" id="IPR036388">
    <property type="entry name" value="WH-like_DNA-bd_sf"/>
</dbReference>
<dbReference type="Pfam" id="PF00196">
    <property type="entry name" value="GerE"/>
    <property type="match status" value="1"/>
</dbReference>
<dbReference type="EMBL" id="JACEIB010000006">
    <property type="protein sequence ID" value="MBA2934150.1"/>
    <property type="molecule type" value="Genomic_DNA"/>
</dbReference>
<evidence type="ECO:0000313" key="5">
    <source>
        <dbReference type="EMBL" id="MBA2934150.1"/>
    </source>
</evidence>
<reference evidence="5 6" key="1">
    <citation type="submission" date="2020-07" db="EMBL/GenBank/DDBJ databases">
        <authorList>
            <person name="Sun Q."/>
        </authorList>
    </citation>
    <scope>NUCLEOTIDE SEQUENCE [LARGE SCALE GENOMIC DNA]</scope>
    <source>
        <strain evidence="5 6">CGMCC 1.13654</strain>
    </source>
</reference>